<dbReference type="EMBL" id="DRQG01000156">
    <property type="protein sequence ID" value="HGY57401.1"/>
    <property type="molecule type" value="Genomic_DNA"/>
</dbReference>
<sequence length="160" mass="18927">MKRSTYLTPLSWEHHAALVNANRVKRGLEMGADTQIIRNFINYVWETDLQSHFDREESVLAAADDWQKVDEPLRDHMMSDHREFEILAGLIKEETDTSELRNAMSRFAALLETHVRFEERELFPAIEEVYDKTTLEQAGRELKERHIPGCLVWKPEFWKK</sequence>
<organism evidence="2">
    <name type="scientific">Caldithrix abyssi</name>
    <dbReference type="NCBI Taxonomy" id="187145"/>
    <lineage>
        <taxon>Bacteria</taxon>
        <taxon>Pseudomonadati</taxon>
        <taxon>Calditrichota</taxon>
        <taxon>Calditrichia</taxon>
        <taxon>Calditrichales</taxon>
        <taxon>Calditrichaceae</taxon>
        <taxon>Caldithrix</taxon>
    </lineage>
</organism>
<dbReference type="AlphaFoldDB" id="A0A7V4U3J9"/>
<dbReference type="Gene3D" id="1.20.120.520">
    <property type="entry name" value="nmb1532 protein domain like"/>
    <property type="match status" value="1"/>
</dbReference>
<proteinExistence type="predicted"/>
<feature type="domain" description="Hemerythrin-like" evidence="1">
    <location>
        <begin position="15"/>
        <end position="126"/>
    </location>
</feature>
<dbReference type="Proteomes" id="UP000885779">
    <property type="component" value="Unassembled WGS sequence"/>
</dbReference>
<gene>
    <name evidence="2" type="ORF">ENK44_16955</name>
</gene>
<comment type="caution">
    <text evidence="2">The sequence shown here is derived from an EMBL/GenBank/DDBJ whole genome shotgun (WGS) entry which is preliminary data.</text>
</comment>
<protein>
    <submittedName>
        <fullName evidence="2">Hemerythrin domain-containing protein</fullName>
    </submittedName>
</protein>
<dbReference type="InterPro" id="IPR012312">
    <property type="entry name" value="Hemerythrin-like"/>
</dbReference>
<name>A0A7V4U3J9_CALAY</name>
<dbReference type="Pfam" id="PF01814">
    <property type="entry name" value="Hemerythrin"/>
    <property type="match status" value="1"/>
</dbReference>
<accession>A0A7V4U3J9</accession>
<evidence type="ECO:0000259" key="1">
    <source>
        <dbReference type="Pfam" id="PF01814"/>
    </source>
</evidence>
<reference evidence="2" key="1">
    <citation type="journal article" date="2020" name="mSystems">
        <title>Genome- and Community-Level Interaction Insights into Carbon Utilization and Element Cycling Functions of Hydrothermarchaeota in Hydrothermal Sediment.</title>
        <authorList>
            <person name="Zhou Z."/>
            <person name="Liu Y."/>
            <person name="Xu W."/>
            <person name="Pan J."/>
            <person name="Luo Z.H."/>
            <person name="Li M."/>
        </authorList>
    </citation>
    <scope>NUCLEOTIDE SEQUENCE [LARGE SCALE GENOMIC DNA]</scope>
    <source>
        <strain evidence="2">HyVt-577</strain>
    </source>
</reference>
<evidence type="ECO:0000313" key="2">
    <source>
        <dbReference type="EMBL" id="HGY57401.1"/>
    </source>
</evidence>